<name>A0A8J3DF48_9BACT</name>
<reference evidence="2" key="2">
    <citation type="submission" date="2020-09" db="EMBL/GenBank/DDBJ databases">
        <authorList>
            <person name="Sun Q."/>
            <person name="Kim S."/>
        </authorList>
    </citation>
    <scope>NUCLEOTIDE SEQUENCE</scope>
    <source>
        <strain evidence="2">KCTC 12870</strain>
    </source>
</reference>
<keyword evidence="1" id="KW-0732">Signal</keyword>
<dbReference type="EMBL" id="BMXG01000003">
    <property type="protein sequence ID" value="GHB93599.1"/>
    <property type="molecule type" value="Genomic_DNA"/>
</dbReference>
<organism evidence="2 3">
    <name type="scientific">Cerasicoccus arenae</name>
    <dbReference type="NCBI Taxonomy" id="424488"/>
    <lineage>
        <taxon>Bacteria</taxon>
        <taxon>Pseudomonadati</taxon>
        <taxon>Verrucomicrobiota</taxon>
        <taxon>Opitutia</taxon>
        <taxon>Puniceicoccales</taxon>
        <taxon>Cerasicoccaceae</taxon>
        <taxon>Cerasicoccus</taxon>
    </lineage>
</organism>
<comment type="caution">
    <text evidence="2">The sequence shown here is derived from an EMBL/GenBank/DDBJ whole genome shotgun (WGS) entry which is preliminary data.</text>
</comment>
<sequence>MPNKLINLAALAVFAVSLPTTASAVNIVWNGLAGDDLYATDGNWVGGVAPSNNDYADTAVFNSTATPSEITYGSRKVAHLLFETAGWTLSGGHFNGLGSFESHGAGTNSIIQGASGSAFTVNQNYNPTWTIGDGNTLFVSGYYQNSKIVTLTGGGTLSLGSAVSGFGSLGFILEDVTVRTSVSQIFSASGGTTTLTNIASAVQLQTTIAAAEAMIGSKILDGLGNGLEVTDIGGGYVEVSPTSIPEPSMIALMFGVTVLGVTLTRRRLSCRR</sequence>
<gene>
    <name evidence="2" type="ORF">GCM10007047_06360</name>
</gene>
<protein>
    <recommendedName>
        <fullName evidence="4">PEP-CTERM protein-sorting domain-containing protein</fullName>
    </recommendedName>
</protein>
<reference evidence="2" key="1">
    <citation type="journal article" date="2014" name="Int. J. Syst. Evol. Microbiol.">
        <title>Complete genome sequence of Corynebacterium casei LMG S-19264T (=DSM 44701T), isolated from a smear-ripened cheese.</title>
        <authorList>
            <consortium name="US DOE Joint Genome Institute (JGI-PGF)"/>
            <person name="Walter F."/>
            <person name="Albersmeier A."/>
            <person name="Kalinowski J."/>
            <person name="Ruckert C."/>
        </authorList>
    </citation>
    <scope>NUCLEOTIDE SEQUENCE</scope>
    <source>
        <strain evidence="2">KCTC 12870</strain>
    </source>
</reference>
<dbReference type="NCBIfam" id="TIGR02595">
    <property type="entry name" value="PEP_CTERM"/>
    <property type="match status" value="1"/>
</dbReference>
<feature type="signal peptide" evidence="1">
    <location>
        <begin position="1"/>
        <end position="24"/>
    </location>
</feature>
<dbReference type="InterPro" id="IPR013424">
    <property type="entry name" value="Ice-binding_C"/>
</dbReference>
<evidence type="ECO:0008006" key="4">
    <source>
        <dbReference type="Google" id="ProtNLM"/>
    </source>
</evidence>
<feature type="chain" id="PRO_5035291430" description="PEP-CTERM protein-sorting domain-containing protein" evidence="1">
    <location>
        <begin position="25"/>
        <end position="272"/>
    </location>
</feature>
<dbReference type="RefSeq" id="WP_189511790.1">
    <property type="nucleotide sequence ID" value="NZ_BMXG01000003.1"/>
</dbReference>
<accession>A0A8J3DF48</accession>
<dbReference type="AlphaFoldDB" id="A0A8J3DF48"/>
<evidence type="ECO:0000313" key="3">
    <source>
        <dbReference type="Proteomes" id="UP000642829"/>
    </source>
</evidence>
<dbReference type="Proteomes" id="UP000642829">
    <property type="component" value="Unassembled WGS sequence"/>
</dbReference>
<evidence type="ECO:0000256" key="1">
    <source>
        <dbReference type="SAM" id="SignalP"/>
    </source>
</evidence>
<proteinExistence type="predicted"/>
<evidence type="ECO:0000313" key="2">
    <source>
        <dbReference type="EMBL" id="GHB93599.1"/>
    </source>
</evidence>
<keyword evidence="3" id="KW-1185">Reference proteome</keyword>